<dbReference type="InterPro" id="IPR004675">
    <property type="entry name" value="AhpD_core"/>
</dbReference>
<gene>
    <name evidence="2" type="ORF">GCM10009665_66510</name>
</gene>
<dbReference type="NCBIfam" id="TIGR00778">
    <property type="entry name" value="ahpD_dom"/>
    <property type="match status" value="1"/>
</dbReference>
<dbReference type="Gene3D" id="1.20.1290.10">
    <property type="entry name" value="AhpD-like"/>
    <property type="match status" value="1"/>
</dbReference>
<dbReference type="RefSeq" id="WP_344445874.1">
    <property type="nucleotide sequence ID" value="NZ_BAAALF010000192.1"/>
</dbReference>
<proteinExistence type="predicted"/>
<name>A0ABN1WWH0_9ACTN</name>
<dbReference type="InterPro" id="IPR003779">
    <property type="entry name" value="CMD-like"/>
</dbReference>
<sequence>MSWTPFPDVTLDTAPAASRRSLEGVVRHLGYLPAPAARLAGSPQLLDGFLKLTGLFDSTTLAPLAREVVILTVATRNACHTCVAMHTAVLGRLGADESLATALRARQPLPDPALEALRRFVLAVLEHAGQVGDDELRAFLDHGYTTQNALEVVLGIGTYTLSTFANRLTGAPLDPQLAPYAWHEPQSA</sequence>
<dbReference type="InterPro" id="IPR029032">
    <property type="entry name" value="AhpD-like"/>
</dbReference>
<organism evidence="2 3">
    <name type="scientific">Kitasatospora nipponensis</name>
    <dbReference type="NCBI Taxonomy" id="258049"/>
    <lineage>
        <taxon>Bacteria</taxon>
        <taxon>Bacillati</taxon>
        <taxon>Actinomycetota</taxon>
        <taxon>Actinomycetes</taxon>
        <taxon>Kitasatosporales</taxon>
        <taxon>Streptomycetaceae</taxon>
        <taxon>Kitasatospora</taxon>
    </lineage>
</organism>
<dbReference type="SUPFAM" id="SSF69118">
    <property type="entry name" value="AhpD-like"/>
    <property type="match status" value="1"/>
</dbReference>
<comment type="caution">
    <text evidence="2">The sequence shown here is derived from an EMBL/GenBank/DDBJ whole genome shotgun (WGS) entry which is preliminary data.</text>
</comment>
<dbReference type="Proteomes" id="UP001500037">
    <property type="component" value="Unassembled WGS sequence"/>
</dbReference>
<dbReference type="Pfam" id="PF02627">
    <property type="entry name" value="CMD"/>
    <property type="match status" value="1"/>
</dbReference>
<accession>A0ABN1WWH0</accession>
<keyword evidence="3" id="KW-1185">Reference proteome</keyword>
<evidence type="ECO:0000259" key="1">
    <source>
        <dbReference type="Pfam" id="PF02627"/>
    </source>
</evidence>
<protein>
    <submittedName>
        <fullName evidence="2">Carboxymuconolactone decarboxylase family protein</fullName>
    </submittedName>
</protein>
<dbReference type="PANTHER" id="PTHR35446">
    <property type="entry name" value="SI:CH211-175M2.5"/>
    <property type="match status" value="1"/>
</dbReference>
<feature type="domain" description="Carboxymuconolactone decarboxylase-like" evidence="1">
    <location>
        <begin position="56"/>
        <end position="109"/>
    </location>
</feature>
<dbReference type="EMBL" id="BAAALF010000192">
    <property type="protein sequence ID" value="GAA1268566.1"/>
    <property type="molecule type" value="Genomic_DNA"/>
</dbReference>
<evidence type="ECO:0000313" key="3">
    <source>
        <dbReference type="Proteomes" id="UP001500037"/>
    </source>
</evidence>
<evidence type="ECO:0000313" key="2">
    <source>
        <dbReference type="EMBL" id="GAA1268566.1"/>
    </source>
</evidence>
<dbReference type="PANTHER" id="PTHR35446:SF3">
    <property type="entry name" value="CMD DOMAIN-CONTAINING PROTEIN"/>
    <property type="match status" value="1"/>
</dbReference>
<reference evidence="2 3" key="1">
    <citation type="journal article" date="2019" name="Int. J. Syst. Evol. Microbiol.">
        <title>The Global Catalogue of Microorganisms (GCM) 10K type strain sequencing project: providing services to taxonomists for standard genome sequencing and annotation.</title>
        <authorList>
            <consortium name="The Broad Institute Genomics Platform"/>
            <consortium name="The Broad Institute Genome Sequencing Center for Infectious Disease"/>
            <person name="Wu L."/>
            <person name="Ma J."/>
        </authorList>
    </citation>
    <scope>NUCLEOTIDE SEQUENCE [LARGE SCALE GENOMIC DNA]</scope>
    <source>
        <strain evidence="2 3">JCM 13004</strain>
    </source>
</reference>